<feature type="region of interest" description="Disordered" evidence="1">
    <location>
        <begin position="48"/>
        <end position="106"/>
    </location>
</feature>
<dbReference type="Proteomes" id="UP000199093">
    <property type="component" value="Unassembled WGS sequence"/>
</dbReference>
<organism evidence="2 3">
    <name type="scientific">Salipiger marinus</name>
    <dbReference type="NCBI Taxonomy" id="555512"/>
    <lineage>
        <taxon>Bacteria</taxon>
        <taxon>Pseudomonadati</taxon>
        <taxon>Pseudomonadota</taxon>
        <taxon>Alphaproteobacteria</taxon>
        <taxon>Rhodobacterales</taxon>
        <taxon>Roseobacteraceae</taxon>
        <taxon>Salipiger</taxon>
    </lineage>
</organism>
<reference evidence="2 3" key="1">
    <citation type="submission" date="2016-10" db="EMBL/GenBank/DDBJ databases">
        <authorList>
            <person name="de Groot N.N."/>
        </authorList>
    </citation>
    <scope>NUCLEOTIDE SEQUENCE [LARGE SCALE GENOMIC DNA]</scope>
    <source>
        <strain evidence="2 3">DSM 26424</strain>
    </source>
</reference>
<dbReference type="EMBL" id="FNEJ01000013">
    <property type="protein sequence ID" value="SDI94248.1"/>
    <property type="molecule type" value="Genomic_DNA"/>
</dbReference>
<accession>A0A1G8PPI4</accession>
<evidence type="ECO:0000313" key="2">
    <source>
        <dbReference type="EMBL" id="SDI94248.1"/>
    </source>
</evidence>
<keyword evidence="3" id="KW-1185">Reference proteome</keyword>
<protein>
    <submittedName>
        <fullName evidence="2">Uncharacterized protein</fullName>
    </submittedName>
</protein>
<sequence length="234" mass="24804">MRGAIRCSFASTRHLRRVLCPDWESIRVAGRLTNTMASAPTPWPVACLSKKNPAPRDPSAAPLRRKRRVNTGGGRCTAPGQRFVPPEGDAAPRSTSTSCHRSGDAAPRAGPVLCATGAGRCTAPRQCFVPTGGGCCTGQTCAAPSLGDRDIAGIRLSLPGLGNSTPRWMQCHWDCQHPAQAAETCGMCVGPSRPRGIPSTRNTRTPSARVRLFEASSRVASLVLLTIAAFFWVT</sequence>
<proteinExistence type="predicted"/>
<evidence type="ECO:0000313" key="3">
    <source>
        <dbReference type="Proteomes" id="UP000199093"/>
    </source>
</evidence>
<name>A0A1G8PPI4_9RHOB</name>
<dbReference type="AlphaFoldDB" id="A0A1G8PPI4"/>
<evidence type="ECO:0000256" key="1">
    <source>
        <dbReference type="SAM" id="MobiDB-lite"/>
    </source>
</evidence>
<gene>
    <name evidence="2" type="ORF">SAMN04487993_101334</name>
</gene>